<feature type="non-terminal residue" evidence="12">
    <location>
        <position position="1"/>
    </location>
</feature>
<dbReference type="EMBL" id="LJIG01009406">
    <property type="protein sequence ID" value="KRT83143.1"/>
    <property type="molecule type" value="Genomic_DNA"/>
</dbReference>
<dbReference type="Gene3D" id="4.10.1000.10">
    <property type="entry name" value="Zinc finger, CCCH-type"/>
    <property type="match status" value="2"/>
</dbReference>
<keyword evidence="1 10" id="KW-0479">Metal-binding</keyword>
<dbReference type="InterPro" id="IPR000571">
    <property type="entry name" value="Znf_CCCH"/>
</dbReference>
<keyword evidence="5" id="KW-0238">DNA-binding</keyword>
<evidence type="ECO:0000256" key="10">
    <source>
        <dbReference type="PROSITE-ProRule" id="PRU00723"/>
    </source>
</evidence>
<feature type="non-terminal residue" evidence="12">
    <location>
        <position position="280"/>
    </location>
</feature>
<keyword evidence="2" id="KW-0677">Repeat</keyword>
<dbReference type="OrthoDB" id="3247158at2759"/>
<evidence type="ECO:0000259" key="11">
    <source>
        <dbReference type="PROSITE" id="PS50103"/>
    </source>
</evidence>
<evidence type="ECO:0000256" key="8">
    <source>
        <dbReference type="ARBA" id="ARBA00071600"/>
    </source>
</evidence>
<dbReference type="FunFam" id="4.10.1000.10:FF:000008">
    <property type="entry name" value="zinc finger CCCH domain-containing protein 3"/>
    <property type="match status" value="1"/>
</dbReference>
<evidence type="ECO:0000313" key="12">
    <source>
        <dbReference type="EMBL" id="KRT83143.1"/>
    </source>
</evidence>
<evidence type="ECO:0000256" key="7">
    <source>
        <dbReference type="ARBA" id="ARBA00064187"/>
    </source>
</evidence>
<comment type="subunit">
    <text evidence="7">Interacts with SMAD1, SMAD3, SMAD4, CPSF2 and CPSF3.</text>
</comment>
<evidence type="ECO:0000256" key="3">
    <source>
        <dbReference type="ARBA" id="ARBA00022771"/>
    </source>
</evidence>
<keyword evidence="13" id="KW-1185">Reference proteome</keyword>
<comment type="caution">
    <text evidence="12">The sequence shown here is derived from an EMBL/GenBank/DDBJ whole genome shotgun (WGS) entry which is preliminary data.</text>
</comment>
<name>A0A0T6B8J1_9SCAR</name>
<keyword evidence="3 10" id="KW-0863">Zinc-finger</keyword>
<sequence>SLQNTSINKKILPTKYGRIATSKYISINGTLYKKTPNVLKKADLVKITSGKTNIDKNKVLLIRGHLYKLDHFQKRLKMLPLSTSCVPKLKGKANVTMIKQKKCNKLNKPNKCKLRNCSSDIKSSTNLILRNKMQKCNLPCPIYRKFGRCKANETGKCIRVHNPDQISLCTKFLQGACINPKCLLSHKVSPEKMPTCKYFLEGLCTKEDCVYLHVKISAKAEICKDFLEGYCKEAKECLKRHQFLCPDYEKSGSCPRKRCQYPHGDAVRKTKYSNKVAKRI</sequence>
<dbReference type="GO" id="GO:0005634">
    <property type="term" value="C:nucleus"/>
    <property type="evidence" value="ECO:0007669"/>
    <property type="project" value="TreeGrafter"/>
</dbReference>
<dbReference type="PROSITE" id="PS50103">
    <property type="entry name" value="ZF_C3H1"/>
    <property type="match status" value="2"/>
</dbReference>
<dbReference type="GO" id="GO:0008270">
    <property type="term" value="F:zinc ion binding"/>
    <property type="evidence" value="ECO:0007669"/>
    <property type="project" value="UniProtKB-KW"/>
</dbReference>
<evidence type="ECO:0000256" key="1">
    <source>
        <dbReference type="ARBA" id="ARBA00022723"/>
    </source>
</evidence>
<evidence type="ECO:0000256" key="4">
    <source>
        <dbReference type="ARBA" id="ARBA00022833"/>
    </source>
</evidence>
<dbReference type="PANTHER" id="PTHR46156">
    <property type="entry name" value="CCCH ZINGC FINGER"/>
    <property type="match status" value="1"/>
</dbReference>
<evidence type="ECO:0000256" key="2">
    <source>
        <dbReference type="ARBA" id="ARBA00022737"/>
    </source>
</evidence>
<accession>A0A0T6B8J1</accession>
<feature type="domain" description="C3H1-type" evidence="11">
    <location>
        <begin position="239"/>
        <end position="266"/>
    </location>
</feature>
<feature type="zinc finger region" description="C3H1-type" evidence="10">
    <location>
        <begin position="239"/>
        <end position="266"/>
    </location>
</feature>
<evidence type="ECO:0000256" key="5">
    <source>
        <dbReference type="ARBA" id="ARBA00023125"/>
    </source>
</evidence>
<organism evidence="12 13">
    <name type="scientific">Oryctes borbonicus</name>
    <dbReference type="NCBI Taxonomy" id="1629725"/>
    <lineage>
        <taxon>Eukaryota</taxon>
        <taxon>Metazoa</taxon>
        <taxon>Ecdysozoa</taxon>
        <taxon>Arthropoda</taxon>
        <taxon>Hexapoda</taxon>
        <taxon>Insecta</taxon>
        <taxon>Pterygota</taxon>
        <taxon>Neoptera</taxon>
        <taxon>Endopterygota</taxon>
        <taxon>Coleoptera</taxon>
        <taxon>Polyphaga</taxon>
        <taxon>Scarabaeiformia</taxon>
        <taxon>Scarabaeidae</taxon>
        <taxon>Dynastinae</taxon>
        <taxon>Oryctes</taxon>
    </lineage>
</organism>
<protein>
    <recommendedName>
        <fullName evidence="8">Zinc finger CCCH domain-containing protein 3</fullName>
    </recommendedName>
    <alternativeName>
        <fullName evidence="9">Smad-interacting CPSF-like factor</fullName>
    </alternativeName>
</protein>
<dbReference type="GO" id="GO:0003677">
    <property type="term" value="F:DNA binding"/>
    <property type="evidence" value="ECO:0007669"/>
    <property type="project" value="UniProtKB-KW"/>
</dbReference>
<feature type="zinc finger region" description="C3H1-type" evidence="10">
    <location>
        <begin position="190"/>
        <end position="216"/>
    </location>
</feature>
<dbReference type="Proteomes" id="UP000051574">
    <property type="component" value="Unassembled WGS sequence"/>
</dbReference>
<proteinExistence type="predicted"/>
<keyword evidence="4 10" id="KW-0862">Zinc</keyword>
<dbReference type="Pfam" id="PF14608">
    <property type="entry name" value="zf-CCCH_2"/>
    <property type="match status" value="2"/>
</dbReference>
<dbReference type="AlphaFoldDB" id="A0A0T6B8J1"/>
<reference evidence="12 13" key="1">
    <citation type="submission" date="2015-09" db="EMBL/GenBank/DDBJ databases">
        <title>Draft genome of the scarab beetle Oryctes borbonicus.</title>
        <authorList>
            <person name="Meyer J.M."/>
            <person name="Markov G.V."/>
            <person name="Baskaran P."/>
            <person name="Herrmann M."/>
            <person name="Sommer R.J."/>
            <person name="Roedelsperger C."/>
        </authorList>
    </citation>
    <scope>NUCLEOTIDE SEQUENCE [LARGE SCALE GENOMIC DNA]</scope>
    <source>
        <strain evidence="12">OB123</strain>
        <tissue evidence="12">Whole animal</tissue>
    </source>
</reference>
<evidence type="ECO:0000313" key="13">
    <source>
        <dbReference type="Proteomes" id="UP000051574"/>
    </source>
</evidence>
<dbReference type="SMART" id="SM00356">
    <property type="entry name" value="ZnF_C3H1"/>
    <property type="match status" value="4"/>
</dbReference>
<evidence type="ECO:0000256" key="9">
    <source>
        <dbReference type="ARBA" id="ARBA00079564"/>
    </source>
</evidence>
<dbReference type="PANTHER" id="PTHR46156:SF1">
    <property type="entry name" value="ZINC FINGER CCCH DOMAIN-CONTAINING PROTEIN 3"/>
    <property type="match status" value="1"/>
</dbReference>
<gene>
    <name evidence="12" type="ORF">AMK59_4088</name>
</gene>
<comment type="function">
    <text evidence="6">Required for the export of polyadenylated mRNAs from the nucleus. Enhances ACVR1B-induced SMAD-dependent transcription. Binds to single-stranded DNA but not to double-stranded DNA in vitro. Involved in RNA cleavage.</text>
</comment>
<evidence type="ECO:0000256" key="6">
    <source>
        <dbReference type="ARBA" id="ARBA00057285"/>
    </source>
</evidence>
<dbReference type="FunFam" id="4.10.1000.10:FF:000022">
    <property type="entry name" value="Zinc finger CCCH domain-containing protein 7"/>
    <property type="match status" value="1"/>
</dbReference>
<feature type="domain" description="C3H1-type" evidence="11">
    <location>
        <begin position="190"/>
        <end position="216"/>
    </location>
</feature>